<protein>
    <submittedName>
        <fullName evidence="5">Preprotein translocase subunit TatC</fullName>
    </submittedName>
</protein>
<keyword evidence="6" id="KW-1185">Reference proteome</keyword>
<name>A0A1Y0EQT9_9BURK</name>
<evidence type="ECO:0000256" key="4">
    <source>
        <dbReference type="ARBA" id="ARBA00023004"/>
    </source>
</evidence>
<dbReference type="Proteomes" id="UP000196138">
    <property type="component" value="Chromosome"/>
</dbReference>
<dbReference type="GO" id="GO:0019825">
    <property type="term" value="F:oxygen binding"/>
    <property type="evidence" value="ECO:0007669"/>
    <property type="project" value="InterPro"/>
</dbReference>
<evidence type="ECO:0000313" key="5">
    <source>
        <dbReference type="EMBL" id="ARU05679.1"/>
    </source>
</evidence>
<keyword evidence="2" id="KW-0349">Heme</keyword>
<dbReference type="GO" id="GO:0020037">
    <property type="term" value="F:heme binding"/>
    <property type="evidence" value="ECO:0007669"/>
    <property type="project" value="InterPro"/>
</dbReference>
<dbReference type="SUPFAM" id="SSF46458">
    <property type="entry name" value="Globin-like"/>
    <property type="match status" value="1"/>
</dbReference>
<accession>A0A1Y0EQT9</accession>
<dbReference type="OrthoDB" id="25954at2"/>
<gene>
    <name evidence="5" type="ORF">CCO03_14180</name>
</gene>
<dbReference type="InterPro" id="IPR012292">
    <property type="entry name" value="Globin/Proto"/>
</dbReference>
<evidence type="ECO:0000313" key="6">
    <source>
        <dbReference type="Proteomes" id="UP000196138"/>
    </source>
</evidence>
<dbReference type="InterPro" id="IPR009050">
    <property type="entry name" value="Globin-like_sf"/>
</dbReference>
<dbReference type="InterPro" id="IPR001486">
    <property type="entry name" value="Hemoglobin_trunc"/>
</dbReference>
<evidence type="ECO:0000256" key="3">
    <source>
        <dbReference type="ARBA" id="ARBA00022723"/>
    </source>
</evidence>
<reference evidence="5 6" key="1">
    <citation type="submission" date="2017-05" db="EMBL/GenBank/DDBJ databases">
        <authorList>
            <person name="Song R."/>
            <person name="Chenine A.L."/>
            <person name="Ruprecht R.M."/>
        </authorList>
    </citation>
    <scope>NUCLEOTIDE SEQUENCE [LARGE SCALE GENOMIC DNA]</scope>
    <source>
        <strain evidence="5 6">DSM 26136</strain>
    </source>
</reference>
<keyword evidence="1" id="KW-0813">Transport</keyword>
<dbReference type="CDD" id="cd08916">
    <property type="entry name" value="TrHb3_P"/>
    <property type="match status" value="1"/>
</dbReference>
<sequence length="139" mass="15599">MKAIPLSPGTLCSEAEVVTLVHSFYARVRQDPVLSPIFNAHIHDWDEHLAQLVDFWSAILRRTGRFSGAPMPKHAALPGLSADLFQRWLTLFRENAAMQPNQAMATQACVMAERIAQSLWLGYQTHHHPEALPTALPKH</sequence>
<keyword evidence="4" id="KW-0408">Iron</keyword>
<dbReference type="Gene3D" id="1.10.490.10">
    <property type="entry name" value="Globins"/>
    <property type="match status" value="1"/>
</dbReference>
<dbReference type="RefSeq" id="WP_087282080.1">
    <property type="nucleotide sequence ID" value="NZ_CP021455.1"/>
</dbReference>
<evidence type="ECO:0000256" key="1">
    <source>
        <dbReference type="ARBA" id="ARBA00022448"/>
    </source>
</evidence>
<keyword evidence="3" id="KW-0479">Metal-binding</keyword>
<organism evidence="5 6">
    <name type="scientific">Comamonas serinivorans</name>
    <dbReference type="NCBI Taxonomy" id="1082851"/>
    <lineage>
        <taxon>Bacteria</taxon>
        <taxon>Pseudomonadati</taxon>
        <taxon>Pseudomonadota</taxon>
        <taxon>Betaproteobacteria</taxon>
        <taxon>Burkholderiales</taxon>
        <taxon>Comamonadaceae</taxon>
        <taxon>Comamonas</taxon>
    </lineage>
</organism>
<proteinExistence type="predicted"/>
<dbReference type="EMBL" id="CP021455">
    <property type="protein sequence ID" value="ARU05679.1"/>
    <property type="molecule type" value="Genomic_DNA"/>
</dbReference>
<dbReference type="Pfam" id="PF01152">
    <property type="entry name" value="Bac_globin"/>
    <property type="match status" value="1"/>
</dbReference>
<dbReference type="AlphaFoldDB" id="A0A1Y0EQT9"/>
<dbReference type="GO" id="GO:0046872">
    <property type="term" value="F:metal ion binding"/>
    <property type="evidence" value="ECO:0007669"/>
    <property type="project" value="UniProtKB-KW"/>
</dbReference>
<dbReference type="KEGG" id="cser:CCO03_14180"/>
<evidence type="ECO:0000256" key="2">
    <source>
        <dbReference type="ARBA" id="ARBA00022617"/>
    </source>
</evidence>